<dbReference type="InterPro" id="IPR019587">
    <property type="entry name" value="Polyketide_cyclase/dehydratase"/>
</dbReference>
<dbReference type="Gene3D" id="3.30.530.20">
    <property type="match status" value="1"/>
</dbReference>
<accession>A0A7S7NVG4</accession>
<keyword evidence="1" id="KW-0812">Transmembrane</keyword>
<dbReference type="RefSeq" id="WP_194452220.1">
    <property type="nucleotide sequence ID" value="NZ_CP063849.1"/>
</dbReference>
<dbReference type="KEGG" id="pfer:IRI77_11590"/>
<sequence length="273" mass="28868">MSVKKDSTGRRYVQAEVEVPGSVEEVWAAIATGPGVASWFVPCEGGGEVGATVTTHFGPGMDSVATVTAWEPMHRFAAESGDLGPNAPSLATEWTVEAKAGGTCIVRVVHSLFADDDDWDNQLNSVESGWPAFFRILKLYMTYFRGQHGSMFRAMGMAQEPADAVWTKVAGGLGLTDAAPGDRRTAPPEAPALAGILEETAGGGHPHQVLLRLDQPAPGIAHLFTMPMGGMVVVCLSMYLYGEASPAQAAANEPRWQQWLAGLFPPPGGSPMC</sequence>
<evidence type="ECO:0000256" key="1">
    <source>
        <dbReference type="SAM" id="Phobius"/>
    </source>
</evidence>
<proteinExistence type="predicted"/>
<reference evidence="2 3" key="1">
    <citation type="submission" date="2020-10" db="EMBL/GenBank/DDBJ databases">
        <title>Complete genome sequence of Paludibaculum fermentans P105T, a facultatively anaerobic acidobacterium capable of dissimilatory Fe(III) reduction.</title>
        <authorList>
            <person name="Dedysh S.N."/>
            <person name="Beletsky A.V."/>
            <person name="Kulichevskaya I.S."/>
            <person name="Mardanov A.V."/>
            <person name="Ravin N.V."/>
        </authorList>
    </citation>
    <scope>NUCLEOTIDE SEQUENCE [LARGE SCALE GENOMIC DNA]</scope>
    <source>
        <strain evidence="2 3">P105</strain>
    </source>
</reference>
<dbReference type="Proteomes" id="UP000593892">
    <property type="component" value="Chromosome"/>
</dbReference>
<dbReference type="InterPro" id="IPR023393">
    <property type="entry name" value="START-like_dom_sf"/>
</dbReference>
<organism evidence="2 3">
    <name type="scientific">Paludibaculum fermentans</name>
    <dbReference type="NCBI Taxonomy" id="1473598"/>
    <lineage>
        <taxon>Bacteria</taxon>
        <taxon>Pseudomonadati</taxon>
        <taxon>Acidobacteriota</taxon>
        <taxon>Terriglobia</taxon>
        <taxon>Bryobacterales</taxon>
        <taxon>Bryobacteraceae</taxon>
        <taxon>Paludibaculum</taxon>
    </lineage>
</organism>
<name>A0A7S7NVG4_PALFE</name>
<feature type="transmembrane region" description="Helical" evidence="1">
    <location>
        <begin position="220"/>
        <end position="241"/>
    </location>
</feature>
<protein>
    <submittedName>
        <fullName evidence="2">SRPBCC domain-containing protein</fullName>
    </submittedName>
</protein>
<keyword evidence="1" id="KW-0472">Membrane</keyword>
<dbReference type="Pfam" id="PF10604">
    <property type="entry name" value="Polyketide_cyc2"/>
    <property type="match status" value="1"/>
</dbReference>
<dbReference type="EMBL" id="CP063849">
    <property type="protein sequence ID" value="QOY90558.1"/>
    <property type="molecule type" value="Genomic_DNA"/>
</dbReference>
<dbReference type="CDD" id="cd07814">
    <property type="entry name" value="SRPBCC_CalC_Aha1-like"/>
    <property type="match status" value="1"/>
</dbReference>
<gene>
    <name evidence="2" type="ORF">IRI77_11590</name>
</gene>
<keyword evidence="1" id="KW-1133">Transmembrane helix</keyword>
<keyword evidence="3" id="KW-1185">Reference proteome</keyword>
<dbReference type="AlphaFoldDB" id="A0A7S7NVG4"/>
<dbReference type="SUPFAM" id="SSF55961">
    <property type="entry name" value="Bet v1-like"/>
    <property type="match status" value="1"/>
</dbReference>
<evidence type="ECO:0000313" key="2">
    <source>
        <dbReference type="EMBL" id="QOY90558.1"/>
    </source>
</evidence>
<evidence type="ECO:0000313" key="3">
    <source>
        <dbReference type="Proteomes" id="UP000593892"/>
    </source>
</evidence>